<keyword evidence="3" id="KW-1185">Reference proteome</keyword>
<name>A0A165NV10_EXIGL</name>
<evidence type="ECO:0000259" key="1">
    <source>
        <dbReference type="PROSITE" id="PS50181"/>
    </source>
</evidence>
<dbReference type="AlphaFoldDB" id="A0A165NV10"/>
<dbReference type="PROSITE" id="PS50181">
    <property type="entry name" value="FBOX"/>
    <property type="match status" value="1"/>
</dbReference>
<dbReference type="Proteomes" id="UP000077266">
    <property type="component" value="Unassembled WGS sequence"/>
</dbReference>
<sequence length="563" mass="62157">MGEVHDLDAERLPFLPKDILSEVFSLLLPVDLVNLAGTCNTIRQFLLLPSSKSIWTRAHANKAVIDLNPPPVPEVPPGAHPYLLLLRDKYYDLIDQQHAPIRLEFPPFRDLAALHGVRKRLDAATTDEQVLGVAQWLVNAVQAWRTRAQTELVALLPKNVKAYQKPLQLAAAIYRRGGDPRPLVYPDMLMGDPYTIKDPTRSGPDGELKYNTSSTALVRKMCETAGLNVSSTTQAQLDASRVRFCCLTCEPDWALVMNWRQFLEHANAEHDGQDVMLAKWPPNTAERAVVVEGTAALWTCLKCPSSKQGLYTRPAVRHHVTLRHDIAQPIEGIQFSRSPLEAVPKPLNILQLHAEKVLCTVLDDDDEGSDGPQTLWKCQHCALALEGIDALDMLEGHLGTAHGVLMRLPRALPVVDEHPQQDVLDSLNHFALAAATGDAAAFEYAFQTAAFMPPQNAPQPDEKTIPTLTNGVVKASQPAATYTIMLQNGGKGKVRIQQSLEKIFGCAHCSGNAKMKSRAFELQGIKMHLFSKHKLADPVLDMDFFVRNGPALYSPLITLLPDT</sequence>
<dbReference type="STRING" id="1314781.A0A165NV10"/>
<proteinExistence type="predicted"/>
<dbReference type="InterPro" id="IPR036047">
    <property type="entry name" value="F-box-like_dom_sf"/>
</dbReference>
<dbReference type="InParanoid" id="A0A165NV10"/>
<gene>
    <name evidence="2" type="ORF">EXIGLDRAFT_719006</name>
</gene>
<dbReference type="SUPFAM" id="SSF81383">
    <property type="entry name" value="F-box domain"/>
    <property type="match status" value="1"/>
</dbReference>
<evidence type="ECO:0000313" key="3">
    <source>
        <dbReference type="Proteomes" id="UP000077266"/>
    </source>
</evidence>
<evidence type="ECO:0000313" key="2">
    <source>
        <dbReference type="EMBL" id="KZW01264.1"/>
    </source>
</evidence>
<accession>A0A165NV10</accession>
<dbReference type="OrthoDB" id="2322499at2759"/>
<protein>
    <recommendedName>
        <fullName evidence="1">F-box domain-containing protein</fullName>
    </recommendedName>
</protein>
<dbReference type="InterPro" id="IPR001810">
    <property type="entry name" value="F-box_dom"/>
</dbReference>
<dbReference type="EMBL" id="KV425895">
    <property type="protein sequence ID" value="KZW01264.1"/>
    <property type="molecule type" value="Genomic_DNA"/>
</dbReference>
<reference evidence="2 3" key="1">
    <citation type="journal article" date="2016" name="Mol. Biol. Evol.">
        <title>Comparative Genomics of Early-Diverging Mushroom-Forming Fungi Provides Insights into the Origins of Lignocellulose Decay Capabilities.</title>
        <authorList>
            <person name="Nagy L.G."/>
            <person name="Riley R."/>
            <person name="Tritt A."/>
            <person name="Adam C."/>
            <person name="Daum C."/>
            <person name="Floudas D."/>
            <person name="Sun H."/>
            <person name="Yadav J.S."/>
            <person name="Pangilinan J."/>
            <person name="Larsson K.H."/>
            <person name="Matsuura K."/>
            <person name="Barry K."/>
            <person name="Labutti K."/>
            <person name="Kuo R."/>
            <person name="Ohm R.A."/>
            <person name="Bhattacharya S.S."/>
            <person name="Shirouzu T."/>
            <person name="Yoshinaga Y."/>
            <person name="Martin F.M."/>
            <person name="Grigoriev I.V."/>
            <person name="Hibbett D.S."/>
        </authorList>
    </citation>
    <scope>NUCLEOTIDE SEQUENCE [LARGE SCALE GENOMIC DNA]</scope>
    <source>
        <strain evidence="2 3">HHB12029</strain>
    </source>
</reference>
<organism evidence="2 3">
    <name type="scientific">Exidia glandulosa HHB12029</name>
    <dbReference type="NCBI Taxonomy" id="1314781"/>
    <lineage>
        <taxon>Eukaryota</taxon>
        <taxon>Fungi</taxon>
        <taxon>Dikarya</taxon>
        <taxon>Basidiomycota</taxon>
        <taxon>Agaricomycotina</taxon>
        <taxon>Agaricomycetes</taxon>
        <taxon>Auriculariales</taxon>
        <taxon>Exidiaceae</taxon>
        <taxon>Exidia</taxon>
    </lineage>
</organism>
<feature type="domain" description="F-box" evidence="1">
    <location>
        <begin position="9"/>
        <end position="58"/>
    </location>
</feature>